<comment type="cofactor">
    <cofactor evidence="1">
        <name>Mg(2+)</name>
        <dbReference type="ChEBI" id="CHEBI:18420"/>
    </cofactor>
</comment>
<dbReference type="GO" id="GO:0006264">
    <property type="term" value="P:mitochondrial DNA replication"/>
    <property type="evidence" value="ECO:0007669"/>
    <property type="project" value="EnsemblFungi"/>
</dbReference>
<dbReference type="Gene3D" id="1.10.150.20">
    <property type="entry name" value="5' to 3' exonuclease, C-terminal subdomain"/>
    <property type="match status" value="1"/>
</dbReference>
<dbReference type="FunFam" id="1.10.150.20:FF:000035">
    <property type="entry name" value="DNA polymerase gamma, mitochondrial"/>
    <property type="match status" value="1"/>
</dbReference>
<evidence type="ECO:0000256" key="9">
    <source>
        <dbReference type="ARBA" id="ARBA00022932"/>
    </source>
</evidence>
<feature type="domain" description="DNA-directed DNA polymerase family A palm" evidence="18">
    <location>
        <begin position="691"/>
        <end position="920"/>
    </location>
</feature>
<dbReference type="GO" id="GO:0005760">
    <property type="term" value="C:gamma DNA polymerase complex"/>
    <property type="evidence" value="ECO:0007669"/>
    <property type="project" value="InterPro"/>
</dbReference>
<keyword evidence="10" id="KW-0238">DNA-binding</keyword>
<dbReference type="PANTHER" id="PTHR10267">
    <property type="entry name" value="DNA POLYMERASE SUBUNIT GAMMA-1"/>
    <property type="match status" value="1"/>
</dbReference>
<evidence type="ECO:0000256" key="7">
    <source>
        <dbReference type="ARBA" id="ARBA00022705"/>
    </source>
</evidence>
<keyword evidence="20" id="KW-1185">Reference proteome</keyword>
<dbReference type="InterPro" id="IPR002297">
    <property type="entry name" value="DNA-dir_DNA_pol_A_mt"/>
</dbReference>
<evidence type="ECO:0000256" key="15">
    <source>
        <dbReference type="ARBA" id="ARBA00069489"/>
    </source>
</evidence>
<dbReference type="PANTHER" id="PTHR10267:SF0">
    <property type="entry name" value="DNA POLYMERASE SUBUNIT GAMMA-1"/>
    <property type="match status" value="1"/>
</dbReference>
<dbReference type="InterPro" id="IPR043502">
    <property type="entry name" value="DNA/RNA_pol_sf"/>
</dbReference>
<keyword evidence="11" id="KW-0496">Mitochondrion</keyword>
<dbReference type="Proteomes" id="UP000094285">
    <property type="component" value="Unassembled WGS sequence"/>
</dbReference>
<evidence type="ECO:0000256" key="12">
    <source>
        <dbReference type="ARBA" id="ARBA00031966"/>
    </source>
</evidence>
<reference evidence="20" key="1">
    <citation type="submission" date="2016-05" db="EMBL/GenBank/DDBJ databases">
        <title>Comparative genomics of biotechnologically important yeasts.</title>
        <authorList>
            <consortium name="DOE Joint Genome Institute"/>
            <person name="Riley R."/>
            <person name="Haridas S."/>
            <person name="Wolfe K.H."/>
            <person name="Lopes M.R."/>
            <person name="Hittinger C.T."/>
            <person name="Goker M."/>
            <person name="Salamov A."/>
            <person name="Wisecaver J."/>
            <person name="Long T.M."/>
            <person name="Aerts A.L."/>
            <person name="Barry K."/>
            <person name="Choi C."/>
            <person name="Clum A."/>
            <person name="Coughlan A.Y."/>
            <person name="Deshpande S."/>
            <person name="Douglass A.P."/>
            <person name="Hanson S.J."/>
            <person name="Klenk H.-P."/>
            <person name="Labutti K."/>
            <person name="Lapidus A."/>
            <person name="Lindquist E."/>
            <person name="Lipzen A."/>
            <person name="Meier-Kolthoff J.P."/>
            <person name="Ohm R.A."/>
            <person name="Otillar R.P."/>
            <person name="Pangilinan J."/>
            <person name="Peng Y."/>
            <person name="Rokas A."/>
            <person name="Rosa C.A."/>
            <person name="Scheuner C."/>
            <person name="Sibirny A.A."/>
            <person name="Slot J.C."/>
            <person name="Stielow J.B."/>
            <person name="Sun H."/>
            <person name="Kurtzman C.P."/>
            <person name="Blackwell M."/>
            <person name="Grigoriev I.V."/>
            <person name="Jeffries T.W."/>
        </authorList>
    </citation>
    <scope>NUCLEOTIDE SEQUENCE [LARGE SCALE GENOMIC DNA]</scope>
    <source>
        <strain evidence="20">NRRL Y-17324</strain>
    </source>
</reference>
<dbReference type="Pfam" id="PF00476">
    <property type="entry name" value="DNA_pol_A"/>
    <property type="match status" value="1"/>
</dbReference>
<keyword evidence="17" id="KW-1133">Transmembrane helix</keyword>
<evidence type="ECO:0000256" key="10">
    <source>
        <dbReference type="ARBA" id="ARBA00023125"/>
    </source>
</evidence>
<dbReference type="Gene3D" id="3.30.70.370">
    <property type="match status" value="1"/>
</dbReference>
<feature type="compositionally biased region" description="Polar residues" evidence="16">
    <location>
        <begin position="1146"/>
        <end position="1164"/>
    </location>
</feature>
<dbReference type="InterPro" id="IPR001098">
    <property type="entry name" value="DNA-dir_DNA_pol_A_palm_dom"/>
</dbReference>
<dbReference type="STRING" id="984487.A0A1E4SQT1"/>
<protein>
    <recommendedName>
        <fullName evidence="15">DNA polymerase gamma</fullName>
        <ecNumber evidence="4">2.7.7.7</ecNumber>
    </recommendedName>
    <alternativeName>
        <fullName evidence="12">Mitochondrial DNA polymerase catalytic subunit</fullName>
    </alternativeName>
</protein>
<dbReference type="InterPro" id="IPR012337">
    <property type="entry name" value="RNaseH-like_sf"/>
</dbReference>
<dbReference type="GO" id="GO:0006995">
    <property type="term" value="P:cellular response to nitrogen starvation"/>
    <property type="evidence" value="ECO:0007669"/>
    <property type="project" value="EnsemblFungi"/>
</dbReference>
<evidence type="ECO:0000256" key="14">
    <source>
        <dbReference type="ARBA" id="ARBA00057053"/>
    </source>
</evidence>
<evidence type="ECO:0000256" key="2">
    <source>
        <dbReference type="ARBA" id="ARBA00004173"/>
    </source>
</evidence>
<evidence type="ECO:0000259" key="18">
    <source>
        <dbReference type="SMART" id="SM00482"/>
    </source>
</evidence>
<feature type="region of interest" description="Disordered" evidence="16">
    <location>
        <begin position="1081"/>
        <end position="1103"/>
    </location>
</feature>
<dbReference type="EC" id="2.7.7.7" evidence="4"/>
<keyword evidence="9" id="KW-0239">DNA-directed DNA polymerase</keyword>
<evidence type="ECO:0000256" key="4">
    <source>
        <dbReference type="ARBA" id="ARBA00012417"/>
    </source>
</evidence>
<proteinExistence type="inferred from homology"/>
<sequence>MLLLPPGPARALHKLGRLQRPQPAPQAPKESPRVNQVGIQYLSESLHRKVFPSTSTTEYLQPQHPELLSVAIEHLKHNDLYGKKTTITNPIEFAHVPALLGSSLDEHFHKIGTAVLQPYLAMAEKLFAPSSLVPPQPLQWVFQAGWTRYVPGKPPKLVEFPLESELVFDVEVMYQRSNYAVMATCASTEAWYGWVSPLLTNHAQDASYDNWEHLIPFDSLATPKLMVGYNVSYDRSRILEEYNIKQSQAFFLDGMALHVAVAGICSQQRPMWNKHKKNKSALEEEVEAASDSDFDRPSAASLLASELIDDPWLNKGSPNSLANVYKFHWGQDLDKSDRDFFSGLDPAQVVENFQKLMSYCAKDVEATFLVTKKLFPEFREKVPHPVSFGALRHMGSLILPTSTKWDSYIKTAEQVYQENREQVAQILRERAQELVRYIEHPDSKKPDQENDPWLRQLDWTLKLPRLKKDGTPVANNAYLTGYPEWYRDLFKTTTVDGVRKREMNISVRTRITPLLLRLKWEGYPLLWTNSAGWCFKVPLKDDIIDLMESKNYTRARLNEDDLKKYLPELRDEGNNYELFKIPHPDGPAKRTTSILSKGYLKFFEDGTLTSEYNYAQEILTLNNAASYWMGNRNRISTQFVVYSDANNDFGLKNNKEMGIILPKLCTMGTITRRATENTWLTASNAKKNRIGSELKSLIEAPKGYVFVGADVDSEELWIASLVGDSLFGMHGSTALGWMTLEGDKSEKTDLHSKTAEIMGISRGDAKVFNYGRIYGAGVKFATRLLKQCNSSLSDQEAEEIAMKLYAKTKGQSSKSTLLSGRLYHGGSESVMFNALEAIAHQENPRTPILGASITAALTSENLNKNEYLTSRINWAIQSSGVDYLHLLVVSMAYLIERYQIDARLAITVHDELRFLVKEEDKYKAALLLQISNLWTRAMFCEQLGIKELPQNCAFFSEVDVDHVLRKEVSLDCVTPSQPVPIAPGESLNILQLLERYGNESLSVDQVFRDYDNIPYQPREPVMNSLDSTLSTQARLAKIALQTSVDQREWRKNLGEYIKLVKGETEDDKSLVYTKNTQKARTNNSFKGTKKVSHDLSSTLTKNTRKDYKERKPLLVSTSSNRKRPRIMEEFDISSDGTEELKHHVKTTASATSRVKSSPDSPEGSTCKLTVKVGDFENVTAGVILVFVLVFLAFVAVTGVFVQKKLKAKKSNQRF</sequence>
<evidence type="ECO:0000256" key="17">
    <source>
        <dbReference type="SAM" id="Phobius"/>
    </source>
</evidence>
<comment type="function">
    <text evidence="14">Involved in the replication of mitochondrial DNA.</text>
</comment>
<feature type="transmembrane region" description="Helical" evidence="17">
    <location>
        <begin position="1178"/>
        <end position="1201"/>
    </location>
</feature>
<dbReference type="GO" id="GO:0003887">
    <property type="term" value="F:DNA-directed DNA polymerase activity"/>
    <property type="evidence" value="ECO:0007669"/>
    <property type="project" value="UniProtKB-KW"/>
</dbReference>
<dbReference type="GO" id="GO:0008408">
    <property type="term" value="F:3'-5' exonuclease activity"/>
    <property type="evidence" value="ECO:0007669"/>
    <property type="project" value="EnsemblFungi"/>
</dbReference>
<dbReference type="OrthoDB" id="5588663at2759"/>
<dbReference type="SMART" id="SM00482">
    <property type="entry name" value="POLAc"/>
    <property type="match status" value="1"/>
</dbReference>
<dbReference type="RefSeq" id="XP_020066977.1">
    <property type="nucleotide sequence ID" value="XM_020208785.1"/>
</dbReference>
<keyword evidence="17" id="KW-0472">Membrane</keyword>
<dbReference type="GeneID" id="30982921"/>
<evidence type="ECO:0000256" key="5">
    <source>
        <dbReference type="ARBA" id="ARBA00022679"/>
    </source>
</evidence>
<evidence type="ECO:0000313" key="20">
    <source>
        <dbReference type="Proteomes" id="UP000094285"/>
    </source>
</evidence>
<dbReference type="PRINTS" id="PR00867">
    <property type="entry name" value="DNAPOLG"/>
</dbReference>
<dbReference type="SUPFAM" id="SSF56672">
    <property type="entry name" value="DNA/RNA polymerases"/>
    <property type="match status" value="1"/>
</dbReference>
<dbReference type="AlphaFoldDB" id="A0A1E4SQT1"/>
<accession>A0A1E4SQT1</accession>
<organism evidence="19 20">
    <name type="scientific">Suhomyces tanzawaensis NRRL Y-17324</name>
    <dbReference type="NCBI Taxonomy" id="984487"/>
    <lineage>
        <taxon>Eukaryota</taxon>
        <taxon>Fungi</taxon>
        <taxon>Dikarya</taxon>
        <taxon>Ascomycota</taxon>
        <taxon>Saccharomycotina</taxon>
        <taxon>Pichiomycetes</taxon>
        <taxon>Debaryomycetaceae</taxon>
        <taxon>Suhomyces</taxon>
    </lineage>
</organism>
<keyword evidence="17" id="KW-0812">Transmembrane</keyword>
<dbReference type="PROSITE" id="PS00447">
    <property type="entry name" value="DNA_POLYMERASE_A"/>
    <property type="match status" value="1"/>
</dbReference>
<dbReference type="SUPFAM" id="SSF53098">
    <property type="entry name" value="Ribonuclease H-like"/>
    <property type="match status" value="1"/>
</dbReference>
<evidence type="ECO:0000313" key="19">
    <source>
        <dbReference type="EMBL" id="ODV81855.1"/>
    </source>
</evidence>
<comment type="catalytic activity">
    <reaction evidence="13">
        <text>DNA(n) + a 2'-deoxyribonucleoside 5'-triphosphate = DNA(n+1) + diphosphate</text>
        <dbReference type="Rhea" id="RHEA:22508"/>
        <dbReference type="Rhea" id="RHEA-COMP:17339"/>
        <dbReference type="Rhea" id="RHEA-COMP:17340"/>
        <dbReference type="ChEBI" id="CHEBI:33019"/>
        <dbReference type="ChEBI" id="CHEBI:61560"/>
        <dbReference type="ChEBI" id="CHEBI:173112"/>
        <dbReference type="EC" id="2.7.7.7"/>
    </reaction>
</comment>
<evidence type="ECO:0000256" key="8">
    <source>
        <dbReference type="ARBA" id="ARBA00022842"/>
    </source>
</evidence>
<evidence type="ECO:0000256" key="13">
    <source>
        <dbReference type="ARBA" id="ARBA00049244"/>
    </source>
</evidence>
<feature type="region of interest" description="Disordered" evidence="16">
    <location>
        <begin position="1144"/>
        <end position="1164"/>
    </location>
</feature>
<keyword evidence="8" id="KW-0460">Magnesium</keyword>
<dbReference type="GO" id="GO:0032043">
    <property type="term" value="P:mitochondrial DNA catabolic process"/>
    <property type="evidence" value="ECO:0007669"/>
    <property type="project" value="EnsemblFungi"/>
</dbReference>
<keyword evidence="5" id="KW-0808">Transferase</keyword>
<dbReference type="InterPro" id="IPR041336">
    <property type="entry name" value="DNApol_Exo"/>
</dbReference>
<dbReference type="InterPro" id="IPR019760">
    <property type="entry name" value="DNA-dir_DNA_pol_A_CS"/>
</dbReference>
<dbReference type="Pfam" id="PF18136">
    <property type="entry name" value="DNApol_Exo"/>
    <property type="match status" value="1"/>
</dbReference>
<keyword evidence="6" id="KW-0548">Nucleotidyltransferase</keyword>
<comment type="subcellular location">
    <subcellularLocation>
        <location evidence="2">Mitochondrion</location>
    </subcellularLocation>
</comment>
<gene>
    <name evidence="19" type="ORF">CANTADRAFT_3915</name>
</gene>
<evidence type="ECO:0000256" key="11">
    <source>
        <dbReference type="ARBA" id="ARBA00023128"/>
    </source>
</evidence>
<evidence type="ECO:0000256" key="1">
    <source>
        <dbReference type="ARBA" id="ARBA00001946"/>
    </source>
</evidence>
<dbReference type="EMBL" id="KV453909">
    <property type="protein sequence ID" value="ODV81855.1"/>
    <property type="molecule type" value="Genomic_DNA"/>
</dbReference>
<comment type="similarity">
    <text evidence="3">Belongs to the DNA polymerase type-A family.</text>
</comment>
<evidence type="ECO:0000256" key="3">
    <source>
        <dbReference type="ARBA" id="ARBA00007705"/>
    </source>
</evidence>
<keyword evidence="7" id="KW-0235">DNA replication</keyword>
<evidence type="ECO:0000256" key="6">
    <source>
        <dbReference type="ARBA" id="ARBA00022695"/>
    </source>
</evidence>
<name>A0A1E4SQT1_9ASCO</name>
<evidence type="ECO:0000256" key="16">
    <source>
        <dbReference type="SAM" id="MobiDB-lite"/>
    </source>
</evidence>
<dbReference type="GO" id="GO:0003677">
    <property type="term" value="F:DNA binding"/>
    <property type="evidence" value="ECO:0007669"/>
    <property type="project" value="UniProtKB-KW"/>
</dbReference>
<dbReference type="Gene3D" id="3.30.420.390">
    <property type="match status" value="2"/>
</dbReference>